<dbReference type="EMBL" id="CAXIEN010000168">
    <property type="protein sequence ID" value="CAL1283450.1"/>
    <property type="molecule type" value="Genomic_DNA"/>
</dbReference>
<dbReference type="GO" id="GO:0016602">
    <property type="term" value="C:CCAAT-binding factor complex"/>
    <property type="evidence" value="ECO:0007669"/>
    <property type="project" value="TreeGrafter"/>
</dbReference>
<evidence type="ECO:0000313" key="15">
    <source>
        <dbReference type="Proteomes" id="UP001497382"/>
    </source>
</evidence>
<evidence type="ECO:0000256" key="8">
    <source>
        <dbReference type="ARBA" id="ARBA00025911"/>
    </source>
</evidence>
<keyword evidence="15" id="KW-1185">Reference proteome</keyword>
<dbReference type="GO" id="GO:0000978">
    <property type="term" value="F:RNA polymerase II cis-regulatory region sequence-specific DNA binding"/>
    <property type="evidence" value="ECO:0007669"/>
    <property type="project" value="TreeGrafter"/>
</dbReference>
<organism evidence="14 15">
    <name type="scientific">Larinioides sclopetarius</name>
    <dbReference type="NCBI Taxonomy" id="280406"/>
    <lineage>
        <taxon>Eukaryota</taxon>
        <taxon>Metazoa</taxon>
        <taxon>Ecdysozoa</taxon>
        <taxon>Arthropoda</taxon>
        <taxon>Chelicerata</taxon>
        <taxon>Arachnida</taxon>
        <taxon>Araneae</taxon>
        <taxon>Araneomorphae</taxon>
        <taxon>Entelegynae</taxon>
        <taxon>Araneoidea</taxon>
        <taxon>Araneidae</taxon>
        <taxon>Larinioides</taxon>
    </lineage>
</organism>
<dbReference type="GO" id="GO:0046982">
    <property type="term" value="F:protein heterodimerization activity"/>
    <property type="evidence" value="ECO:0007669"/>
    <property type="project" value="InterPro"/>
</dbReference>
<proteinExistence type="inferred from homology"/>
<evidence type="ECO:0000256" key="9">
    <source>
        <dbReference type="ARBA" id="ARBA00038129"/>
    </source>
</evidence>
<dbReference type="Gene3D" id="1.10.20.10">
    <property type="entry name" value="Histone, subunit A"/>
    <property type="match status" value="1"/>
</dbReference>
<dbReference type="GO" id="GO:0001228">
    <property type="term" value="F:DNA-binding transcription activator activity, RNA polymerase II-specific"/>
    <property type="evidence" value="ECO:0007669"/>
    <property type="project" value="TreeGrafter"/>
</dbReference>
<dbReference type="SUPFAM" id="SSF47113">
    <property type="entry name" value="Histone-fold"/>
    <property type="match status" value="1"/>
</dbReference>
<accession>A0AAV2AHI5</accession>
<evidence type="ECO:0000256" key="7">
    <source>
        <dbReference type="ARBA" id="ARBA00025263"/>
    </source>
</evidence>
<comment type="function">
    <text evidence="7">Component of the sequence-specific heterotrimeric transcription factor (NF-Y) which specifically recognizes a 5'-CCAAT-3' box motif found in the promoters of its target genes. NF-Y can function as both an activator and a repressor, depending on its interacting cofactors.</text>
</comment>
<dbReference type="AlphaFoldDB" id="A0AAV2AHI5"/>
<dbReference type="InterPro" id="IPR009072">
    <property type="entry name" value="Histone-fold"/>
</dbReference>
<comment type="similarity">
    <text evidence="9">Belongs to the NFYC/HAP5 subunit family.</text>
</comment>
<evidence type="ECO:0000256" key="5">
    <source>
        <dbReference type="ARBA" id="ARBA00023163"/>
    </source>
</evidence>
<dbReference type="InterPro" id="IPR050568">
    <property type="entry name" value="Transcr_DNA_Rep_Reg"/>
</dbReference>
<feature type="domain" description="Core Histone H2A/H2B/H3" evidence="13">
    <location>
        <begin position="29"/>
        <end position="110"/>
    </location>
</feature>
<name>A0AAV2AHI5_9ARAC</name>
<dbReference type="PANTHER" id="PTHR10252">
    <property type="entry name" value="HISTONE-LIKE TRANSCRIPTION FACTOR CCAAT-RELATED"/>
    <property type="match status" value="1"/>
</dbReference>
<keyword evidence="4" id="KW-0010">Activator</keyword>
<reference evidence="14 15" key="1">
    <citation type="submission" date="2024-04" db="EMBL/GenBank/DDBJ databases">
        <authorList>
            <person name="Rising A."/>
            <person name="Reimegard J."/>
            <person name="Sonavane S."/>
            <person name="Akerstrom W."/>
            <person name="Nylinder S."/>
            <person name="Hedman E."/>
            <person name="Kallberg Y."/>
        </authorList>
    </citation>
    <scope>NUCLEOTIDE SEQUENCE [LARGE SCALE GENOMIC DNA]</scope>
</reference>
<comment type="subunit">
    <text evidence="8">Heterotrimeric transcription factor composed of three components, NF-YA, NF-YB and NF-YC. NF-YB and NF-YC must interact and dimerize for NF-YA association and DNA binding.</text>
</comment>
<keyword evidence="3" id="KW-0238">DNA-binding</keyword>
<dbReference type="FunFam" id="1.10.20.10:FF:000006">
    <property type="entry name" value="Nuclear transcription factor Y subunit gamma"/>
    <property type="match status" value="1"/>
</dbReference>
<comment type="caution">
    <text evidence="14">The sequence shown here is derived from an EMBL/GenBank/DDBJ whole genome shotgun (WGS) entry which is preliminary data.</text>
</comment>
<evidence type="ECO:0000256" key="12">
    <source>
        <dbReference type="ARBA" id="ARBA00042663"/>
    </source>
</evidence>
<keyword evidence="5" id="KW-0804">Transcription</keyword>
<evidence type="ECO:0000256" key="10">
    <source>
        <dbReference type="ARBA" id="ARBA00040590"/>
    </source>
</evidence>
<dbReference type="Proteomes" id="UP001497382">
    <property type="component" value="Unassembled WGS sequence"/>
</dbReference>
<evidence type="ECO:0000259" key="13">
    <source>
        <dbReference type="Pfam" id="PF00125"/>
    </source>
</evidence>
<dbReference type="PANTHER" id="PTHR10252:SF8">
    <property type="entry name" value="NUCLEAR TRANSCRIPTION FACTOR Y SUBUNIT GAMMA"/>
    <property type="match status" value="1"/>
</dbReference>
<sequence length="409" mass="45478">MSQDNFSQSSNASHGTTNEAQQVLDVFWEREMDEIRNLGQNDFKSQELPLARIKKIMKLDEDVKMISAEAPVLFAKAAELFITELSLRAWVHTEDNKRRTLQRNDIAMAITKYDQFDFLIDIVPREELKPPKRTEENVRTATMHPDQVQYYFQLAQQHQAALQQQQTSGVSQQGQQTQIQQAQPQQIQLVPASAAVQQIATTQPLSVQNASPTFSVPNVLQVQAVSNEAAQQQAQVQVQQVQVQNNQQTSAQQVLQLQQPIANQVNQAGGGIQIVQQFLNSNGEIQQIPFQLNPSQLQLIRMQMQGQNTNQPIIIHAAPVQQNASQVQQTATQVSAENLWNGVNSNENQQYPQAVYQIQQVAQASGQVATSGTPVFLTQTPGGGTATVQIQAVTADQHSSTDEEQQQSQ</sequence>
<keyword evidence="6" id="KW-0539">Nucleus</keyword>
<evidence type="ECO:0000256" key="1">
    <source>
        <dbReference type="ARBA" id="ARBA00004123"/>
    </source>
</evidence>
<protein>
    <recommendedName>
        <fullName evidence="10">Nuclear transcription factor Y subunit gamma</fullName>
    </recommendedName>
    <alternativeName>
        <fullName evidence="11">CAAT box DNA-binding protein subunit C</fullName>
    </alternativeName>
    <alternativeName>
        <fullName evidence="12">Nuclear transcription factor Y subunit C</fullName>
    </alternativeName>
</protein>
<dbReference type="Pfam" id="PF00125">
    <property type="entry name" value="Histone"/>
    <property type="match status" value="1"/>
</dbReference>
<evidence type="ECO:0000256" key="2">
    <source>
        <dbReference type="ARBA" id="ARBA00023015"/>
    </source>
</evidence>
<evidence type="ECO:0000313" key="14">
    <source>
        <dbReference type="EMBL" id="CAL1283450.1"/>
    </source>
</evidence>
<evidence type="ECO:0000256" key="11">
    <source>
        <dbReference type="ARBA" id="ARBA00042333"/>
    </source>
</evidence>
<keyword evidence="2" id="KW-0805">Transcription regulation</keyword>
<comment type="subcellular location">
    <subcellularLocation>
        <location evidence="1">Nucleus</location>
    </subcellularLocation>
</comment>
<evidence type="ECO:0000256" key="4">
    <source>
        <dbReference type="ARBA" id="ARBA00023159"/>
    </source>
</evidence>
<evidence type="ECO:0000256" key="6">
    <source>
        <dbReference type="ARBA" id="ARBA00023242"/>
    </source>
</evidence>
<gene>
    <name evidence="14" type="ORF">LARSCL_LOCUS12609</name>
</gene>
<evidence type="ECO:0000256" key="3">
    <source>
        <dbReference type="ARBA" id="ARBA00023125"/>
    </source>
</evidence>
<dbReference type="CDD" id="cd22908">
    <property type="entry name" value="HFD_NFYC-like"/>
    <property type="match status" value="1"/>
</dbReference>
<dbReference type="InterPro" id="IPR007125">
    <property type="entry name" value="H2A/H2B/H3"/>
</dbReference>